<dbReference type="PANTHER" id="PTHR30055">
    <property type="entry name" value="HTH-TYPE TRANSCRIPTIONAL REGULATOR RUTR"/>
    <property type="match status" value="1"/>
</dbReference>
<dbReference type="Gene3D" id="1.10.357.10">
    <property type="entry name" value="Tetracycline Repressor, domain 2"/>
    <property type="match status" value="1"/>
</dbReference>
<feature type="DNA-binding region" description="H-T-H motif" evidence="4">
    <location>
        <begin position="34"/>
        <end position="53"/>
    </location>
</feature>
<dbReference type="RefSeq" id="WP_124328825.1">
    <property type="nucleotide sequence ID" value="NZ_BEXT01000001.1"/>
</dbReference>
<reference evidence="7" key="1">
    <citation type="submission" date="2017-11" db="EMBL/GenBank/DDBJ databases">
        <authorList>
            <person name="Watanabe M."/>
            <person name="Kojima H."/>
        </authorList>
    </citation>
    <scope>NUCLEOTIDE SEQUENCE [LARGE SCALE GENOMIC DNA]</scope>
    <source>
        <strain evidence="7">Tokyo 01</strain>
    </source>
</reference>
<dbReference type="InterPro" id="IPR013570">
    <property type="entry name" value="Tscrpt_reg_YsiA_C"/>
</dbReference>
<dbReference type="GO" id="GO:0003700">
    <property type="term" value="F:DNA-binding transcription factor activity"/>
    <property type="evidence" value="ECO:0007669"/>
    <property type="project" value="TreeGrafter"/>
</dbReference>
<dbReference type="InterPro" id="IPR050109">
    <property type="entry name" value="HTH-type_TetR-like_transc_reg"/>
</dbReference>
<protein>
    <submittedName>
        <fullName evidence="6">TetR/AcrR family transcriptional regulator</fullName>
    </submittedName>
</protein>
<dbReference type="Pfam" id="PF00440">
    <property type="entry name" value="TetR_N"/>
    <property type="match status" value="1"/>
</dbReference>
<dbReference type="InterPro" id="IPR036271">
    <property type="entry name" value="Tet_transcr_reg_TetR-rel_C_sf"/>
</dbReference>
<name>A0A401FX66_9BACT</name>
<dbReference type="Proteomes" id="UP000288096">
    <property type="component" value="Unassembled WGS sequence"/>
</dbReference>
<dbReference type="PROSITE" id="PS50977">
    <property type="entry name" value="HTH_TETR_2"/>
    <property type="match status" value="1"/>
</dbReference>
<proteinExistence type="predicted"/>
<feature type="domain" description="HTH tetR-type" evidence="5">
    <location>
        <begin position="11"/>
        <end position="71"/>
    </location>
</feature>
<sequence>MTPKQEPSPWPPGRIKIVRAFKMLLEDKNFHAITTAEIARTAGVTEGLIYKYFRDKRDLLYQVLKAHFEKFLLQIERDLRGIDGAVNKLRKIIWSNLDSYANHRVFARIILLEVRNSPDYFESEAYELVRQYNRMILGIIREGVRDGEIKEDIAPSFIRHAIFGAIEHACLNGAIFNRALATDPIAENICRLIFTGIVNRGKE</sequence>
<evidence type="ECO:0000313" key="7">
    <source>
        <dbReference type="Proteomes" id="UP000288096"/>
    </source>
</evidence>
<reference evidence="7" key="2">
    <citation type="submission" date="2019-01" db="EMBL/GenBank/DDBJ databases">
        <title>Genome sequence of Desulfonema ishimotonii strain Tokyo 01.</title>
        <authorList>
            <person name="Fukui M."/>
        </authorList>
    </citation>
    <scope>NUCLEOTIDE SEQUENCE [LARGE SCALE GENOMIC DNA]</scope>
    <source>
        <strain evidence="7">Tokyo 01</strain>
    </source>
</reference>
<evidence type="ECO:0000256" key="2">
    <source>
        <dbReference type="ARBA" id="ARBA00023125"/>
    </source>
</evidence>
<gene>
    <name evidence="6" type="ORF">DENIS_2508</name>
</gene>
<keyword evidence="3" id="KW-0804">Transcription</keyword>
<organism evidence="6 7">
    <name type="scientific">Desulfonema ishimotonii</name>
    <dbReference type="NCBI Taxonomy" id="45657"/>
    <lineage>
        <taxon>Bacteria</taxon>
        <taxon>Pseudomonadati</taxon>
        <taxon>Thermodesulfobacteriota</taxon>
        <taxon>Desulfobacteria</taxon>
        <taxon>Desulfobacterales</taxon>
        <taxon>Desulfococcaceae</taxon>
        <taxon>Desulfonema</taxon>
    </lineage>
</organism>
<evidence type="ECO:0000259" key="5">
    <source>
        <dbReference type="PROSITE" id="PS50977"/>
    </source>
</evidence>
<dbReference type="InterPro" id="IPR001647">
    <property type="entry name" value="HTH_TetR"/>
</dbReference>
<dbReference type="OrthoDB" id="7185252at2"/>
<keyword evidence="2 4" id="KW-0238">DNA-binding</keyword>
<keyword evidence="1" id="KW-0805">Transcription regulation</keyword>
<dbReference type="Pfam" id="PF08359">
    <property type="entry name" value="TetR_C_4"/>
    <property type="match status" value="1"/>
</dbReference>
<evidence type="ECO:0000256" key="4">
    <source>
        <dbReference type="PROSITE-ProRule" id="PRU00335"/>
    </source>
</evidence>
<comment type="caution">
    <text evidence="6">The sequence shown here is derived from an EMBL/GenBank/DDBJ whole genome shotgun (WGS) entry which is preliminary data.</text>
</comment>
<dbReference type="EMBL" id="BEXT01000001">
    <property type="protein sequence ID" value="GBC61546.1"/>
    <property type="molecule type" value="Genomic_DNA"/>
</dbReference>
<dbReference type="SUPFAM" id="SSF48498">
    <property type="entry name" value="Tetracyclin repressor-like, C-terminal domain"/>
    <property type="match status" value="1"/>
</dbReference>
<evidence type="ECO:0000256" key="1">
    <source>
        <dbReference type="ARBA" id="ARBA00023015"/>
    </source>
</evidence>
<dbReference type="Gene3D" id="1.10.10.60">
    <property type="entry name" value="Homeodomain-like"/>
    <property type="match status" value="1"/>
</dbReference>
<accession>A0A401FX66</accession>
<dbReference type="SUPFAM" id="SSF46689">
    <property type="entry name" value="Homeodomain-like"/>
    <property type="match status" value="1"/>
</dbReference>
<dbReference type="GO" id="GO:0000976">
    <property type="term" value="F:transcription cis-regulatory region binding"/>
    <property type="evidence" value="ECO:0007669"/>
    <property type="project" value="TreeGrafter"/>
</dbReference>
<evidence type="ECO:0000313" key="6">
    <source>
        <dbReference type="EMBL" id="GBC61546.1"/>
    </source>
</evidence>
<dbReference type="PANTHER" id="PTHR30055:SF234">
    <property type="entry name" value="HTH-TYPE TRANSCRIPTIONAL REGULATOR BETI"/>
    <property type="match status" value="1"/>
</dbReference>
<dbReference type="InterPro" id="IPR009057">
    <property type="entry name" value="Homeodomain-like_sf"/>
</dbReference>
<keyword evidence="7" id="KW-1185">Reference proteome</keyword>
<dbReference type="PRINTS" id="PR00455">
    <property type="entry name" value="HTHTETR"/>
</dbReference>
<dbReference type="AlphaFoldDB" id="A0A401FX66"/>
<evidence type="ECO:0000256" key="3">
    <source>
        <dbReference type="ARBA" id="ARBA00023163"/>
    </source>
</evidence>